<dbReference type="InterPro" id="IPR006869">
    <property type="entry name" value="DUF547"/>
</dbReference>
<gene>
    <name evidence="3" type="ORF">Q31a_16970</name>
</gene>
<dbReference type="KEGG" id="ahel:Q31a_16970"/>
<evidence type="ECO:0000313" key="3">
    <source>
        <dbReference type="EMBL" id="QDV23399.1"/>
    </source>
</evidence>
<evidence type="ECO:0000259" key="2">
    <source>
        <dbReference type="Pfam" id="PF04784"/>
    </source>
</evidence>
<accession>A0A518G4D1</accession>
<dbReference type="PANTHER" id="PTHR46361">
    <property type="entry name" value="ELECTRON CARRIER/ PROTEIN DISULFIDE OXIDOREDUCTASE"/>
    <property type="match status" value="1"/>
</dbReference>
<feature type="domain" description="DUF547" evidence="2">
    <location>
        <begin position="98"/>
        <end position="206"/>
    </location>
</feature>
<dbReference type="Pfam" id="PF04784">
    <property type="entry name" value="DUF547"/>
    <property type="match status" value="1"/>
</dbReference>
<keyword evidence="1" id="KW-0732">Signal</keyword>
<feature type="chain" id="PRO_5022236124" description="DUF547 domain-containing protein" evidence="1">
    <location>
        <begin position="31"/>
        <end position="279"/>
    </location>
</feature>
<reference evidence="3 4" key="1">
    <citation type="submission" date="2019-02" db="EMBL/GenBank/DDBJ databases">
        <title>Deep-cultivation of Planctomycetes and their phenomic and genomic characterization uncovers novel biology.</title>
        <authorList>
            <person name="Wiegand S."/>
            <person name="Jogler M."/>
            <person name="Boedeker C."/>
            <person name="Pinto D."/>
            <person name="Vollmers J."/>
            <person name="Rivas-Marin E."/>
            <person name="Kohn T."/>
            <person name="Peeters S.H."/>
            <person name="Heuer A."/>
            <person name="Rast P."/>
            <person name="Oberbeckmann S."/>
            <person name="Bunk B."/>
            <person name="Jeske O."/>
            <person name="Meyerdierks A."/>
            <person name="Storesund J.E."/>
            <person name="Kallscheuer N."/>
            <person name="Luecker S."/>
            <person name="Lage O.M."/>
            <person name="Pohl T."/>
            <person name="Merkel B.J."/>
            <person name="Hornburger P."/>
            <person name="Mueller R.-W."/>
            <person name="Bruemmer F."/>
            <person name="Labrenz M."/>
            <person name="Spormann A.M."/>
            <person name="Op den Camp H."/>
            <person name="Overmann J."/>
            <person name="Amann R."/>
            <person name="Jetten M.S.M."/>
            <person name="Mascher T."/>
            <person name="Medema M.H."/>
            <person name="Devos D.P."/>
            <person name="Kaster A.-K."/>
            <person name="Ovreas L."/>
            <person name="Rohde M."/>
            <person name="Galperin M.Y."/>
            <person name="Jogler C."/>
        </authorList>
    </citation>
    <scope>NUCLEOTIDE SEQUENCE [LARGE SCALE GENOMIC DNA]</scope>
    <source>
        <strain evidence="3 4">Q31a</strain>
    </source>
</reference>
<evidence type="ECO:0000313" key="4">
    <source>
        <dbReference type="Proteomes" id="UP000318017"/>
    </source>
</evidence>
<feature type="signal peptide" evidence="1">
    <location>
        <begin position="1"/>
        <end position="30"/>
    </location>
</feature>
<dbReference type="EMBL" id="CP036298">
    <property type="protein sequence ID" value="QDV23399.1"/>
    <property type="molecule type" value="Genomic_DNA"/>
</dbReference>
<evidence type="ECO:0000256" key="1">
    <source>
        <dbReference type="SAM" id="SignalP"/>
    </source>
</evidence>
<proteinExistence type="predicted"/>
<name>A0A518G4D1_9BACT</name>
<dbReference type="Proteomes" id="UP000318017">
    <property type="component" value="Chromosome"/>
</dbReference>
<sequence precursor="true">MVRTDFFRRMTVGCLVGICGLGMMSLQADAKDIQIGVNVAAAQQLPLNRIDHSAWNGLLNKYVDESGMVHYAAWKQSAEDLQTLDGYLQLLSYSNSQGSREEKLAFWINAYNAVTIKGILNEYPTSSIRNHTAKLFGYNIWKNLKLIVGGKPISLDDMEHQVLRKMGEPRIHFAIVCASIGCPRLLNEAYIAERLDAQLTLNAKAFFADPSKFRFDATRSTFFISPILDWFGEDFGSSPGTQLQKISGWLPDITSQQAASTGRGKMAFMDYDWGLNDRK</sequence>
<protein>
    <recommendedName>
        <fullName evidence="2">DUF547 domain-containing protein</fullName>
    </recommendedName>
</protein>
<dbReference type="PANTHER" id="PTHR46361:SF3">
    <property type="entry name" value="ELECTRON CARRIER_ PROTEIN DISULFIDE OXIDOREDUCTASE"/>
    <property type="match status" value="1"/>
</dbReference>
<dbReference type="AlphaFoldDB" id="A0A518G4D1"/>
<organism evidence="3 4">
    <name type="scientific">Aureliella helgolandensis</name>
    <dbReference type="NCBI Taxonomy" id="2527968"/>
    <lineage>
        <taxon>Bacteria</taxon>
        <taxon>Pseudomonadati</taxon>
        <taxon>Planctomycetota</taxon>
        <taxon>Planctomycetia</taxon>
        <taxon>Pirellulales</taxon>
        <taxon>Pirellulaceae</taxon>
        <taxon>Aureliella</taxon>
    </lineage>
</organism>
<keyword evidence="4" id="KW-1185">Reference proteome</keyword>
<dbReference type="RefSeq" id="WP_197356405.1">
    <property type="nucleotide sequence ID" value="NZ_CP036298.1"/>
</dbReference>